<dbReference type="RefSeq" id="WP_244519319.1">
    <property type="nucleotide sequence ID" value="NZ_CP067124.1"/>
</dbReference>
<gene>
    <name evidence="2" type="ORF">SAMN04489859_103741</name>
</gene>
<dbReference type="Proteomes" id="UP000199054">
    <property type="component" value="Unassembled WGS sequence"/>
</dbReference>
<reference evidence="2 3" key="1">
    <citation type="submission" date="2016-10" db="EMBL/GenBank/DDBJ databases">
        <authorList>
            <person name="de Groot N.N."/>
        </authorList>
    </citation>
    <scope>NUCLEOTIDE SEQUENCE [LARGE SCALE GENOMIC DNA]</scope>
    <source>
        <strain evidence="2 3">DSM 8512</strain>
    </source>
</reference>
<proteinExistence type="predicted"/>
<dbReference type="STRING" id="34002.SAMN04489859_103741"/>
<dbReference type="EMBL" id="FODE01000037">
    <property type="protein sequence ID" value="SEO13867.1"/>
    <property type="molecule type" value="Genomic_DNA"/>
</dbReference>
<sequence length="349" mass="38142">MIAVSPPIFRPSGPRFLPAMMLAGLMILTACGSEAPQISPVPPPPARPERPETASQAEIRKARAERNRAVNQAAASAAARASERSLAQRGHYAQVERELLKQNRLRRDRVPQDAPIDAETLTRNFMTVALRDEYGADGSHAGPDGLPAPLRRWRDPVRLQLEFGASANQPLRGIVLGEVTAYAARLAEITRHPVSVTSRGGNFAVLVLTDDERRDIAPRLAELVPGIPAADVDTIQHLSQENTCIVFAYSQGSNPTYAHAVALIRAELPSLLRSSCIHEEIAQGLGLANDSLTVRPSIFNDDEEFALLTRHDELLLQILYDPRLRPGMTEAEARPIVRRIAAELLGENV</sequence>
<evidence type="ECO:0000313" key="2">
    <source>
        <dbReference type="EMBL" id="SEO13867.1"/>
    </source>
</evidence>
<evidence type="ECO:0000256" key="1">
    <source>
        <dbReference type="SAM" id="MobiDB-lite"/>
    </source>
</evidence>
<name>A0A1H8M906_9RHOB</name>
<evidence type="ECO:0000313" key="3">
    <source>
        <dbReference type="Proteomes" id="UP000199054"/>
    </source>
</evidence>
<feature type="compositionally biased region" description="Basic and acidic residues" evidence="1">
    <location>
        <begin position="47"/>
        <end position="66"/>
    </location>
</feature>
<protein>
    <recommendedName>
        <fullName evidence="4">DUF2927 domain-containing protein</fullName>
    </recommendedName>
</protein>
<feature type="region of interest" description="Disordered" evidence="1">
    <location>
        <begin position="36"/>
        <end position="66"/>
    </location>
</feature>
<dbReference type="Pfam" id="PF11150">
    <property type="entry name" value="DUF2927"/>
    <property type="match status" value="1"/>
</dbReference>
<dbReference type="AlphaFoldDB" id="A0A1H8M906"/>
<evidence type="ECO:0008006" key="4">
    <source>
        <dbReference type="Google" id="ProtNLM"/>
    </source>
</evidence>
<organism evidence="2 3">
    <name type="scientific">Paracoccus alcaliphilus</name>
    <dbReference type="NCBI Taxonomy" id="34002"/>
    <lineage>
        <taxon>Bacteria</taxon>
        <taxon>Pseudomonadati</taxon>
        <taxon>Pseudomonadota</taxon>
        <taxon>Alphaproteobacteria</taxon>
        <taxon>Rhodobacterales</taxon>
        <taxon>Paracoccaceae</taxon>
        <taxon>Paracoccus</taxon>
    </lineage>
</organism>
<dbReference type="InterPro" id="IPR021323">
    <property type="entry name" value="DUF2927"/>
</dbReference>
<accession>A0A1H8M906</accession>
<keyword evidence="3" id="KW-1185">Reference proteome</keyword>